<keyword evidence="5" id="KW-0560">Oxidoreductase</keyword>
<dbReference type="GO" id="GO:0005739">
    <property type="term" value="C:mitochondrion"/>
    <property type="evidence" value="ECO:0007669"/>
    <property type="project" value="TreeGrafter"/>
</dbReference>
<dbReference type="EC" id="1.6.5.9" evidence="2"/>
<comment type="similarity">
    <text evidence="1">Belongs to the NADH dehydrogenase family.</text>
</comment>
<dbReference type="OrthoDB" id="9992747at2759"/>
<evidence type="ECO:0000256" key="3">
    <source>
        <dbReference type="ARBA" id="ARBA00022630"/>
    </source>
</evidence>
<gene>
    <name evidence="10" type="ORF">H1R20_g1425</name>
</gene>
<evidence type="ECO:0000313" key="10">
    <source>
        <dbReference type="EMBL" id="KAJ2935669.1"/>
    </source>
</evidence>
<keyword evidence="3" id="KW-0285">Flavoprotein</keyword>
<keyword evidence="4" id="KW-0274">FAD</keyword>
<reference evidence="10" key="1">
    <citation type="submission" date="2022-06" db="EMBL/GenBank/DDBJ databases">
        <title>Genome Sequence of Candolleomyces eurysporus.</title>
        <authorList>
            <person name="Buettner E."/>
        </authorList>
    </citation>
    <scope>NUCLEOTIDE SEQUENCE</scope>
    <source>
        <strain evidence="10">VTCC 930004</strain>
    </source>
</reference>
<name>A0A9W8JMP3_9AGAR</name>
<evidence type="ECO:0000256" key="8">
    <source>
        <dbReference type="ARBA" id="ARBA00049010"/>
    </source>
</evidence>
<comment type="caution">
    <text evidence="10">The sequence shown here is derived from an EMBL/GenBank/DDBJ whole genome shotgun (WGS) entry which is preliminary data.</text>
</comment>
<feature type="domain" description="FAD/NAD(P)-binding" evidence="9">
    <location>
        <begin position="12"/>
        <end position="86"/>
    </location>
</feature>
<proteinExistence type="inferred from homology"/>
<dbReference type="AlphaFoldDB" id="A0A9W8JMP3"/>
<organism evidence="10 11">
    <name type="scientific">Candolleomyces eurysporus</name>
    <dbReference type="NCBI Taxonomy" id="2828524"/>
    <lineage>
        <taxon>Eukaryota</taxon>
        <taxon>Fungi</taxon>
        <taxon>Dikarya</taxon>
        <taxon>Basidiomycota</taxon>
        <taxon>Agaricomycotina</taxon>
        <taxon>Agaricomycetes</taxon>
        <taxon>Agaricomycetidae</taxon>
        <taxon>Agaricales</taxon>
        <taxon>Agaricineae</taxon>
        <taxon>Psathyrellaceae</taxon>
        <taxon>Candolleomyces</taxon>
    </lineage>
</organism>
<evidence type="ECO:0000256" key="1">
    <source>
        <dbReference type="ARBA" id="ARBA00005272"/>
    </source>
</evidence>
<dbReference type="GO" id="GO:0050136">
    <property type="term" value="F:NADH dehydrogenase (quinone) (non-electrogenic) activity"/>
    <property type="evidence" value="ECO:0007669"/>
    <property type="project" value="UniProtKB-EC"/>
</dbReference>
<dbReference type="SUPFAM" id="SSF51905">
    <property type="entry name" value="FAD/NAD(P)-binding domain"/>
    <property type="match status" value="1"/>
</dbReference>
<dbReference type="InterPro" id="IPR036188">
    <property type="entry name" value="FAD/NAD-bd_sf"/>
</dbReference>
<dbReference type="PANTHER" id="PTHR43706">
    <property type="entry name" value="NADH DEHYDROGENASE"/>
    <property type="match status" value="1"/>
</dbReference>
<dbReference type="EMBL" id="JANBPK010000407">
    <property type="protein sequence ID" value="KAJ2935669.1"/>
    <property type="molecule type" value="Genomic_DNA"/>
</dbReference>
<dbReference type="PANTHER" id="PTHR43706:SF47">
    <property type="entry name" value="EXTERNAL NADH-UBIQUINONE OXIDOREDUCTASE 1, MITOCHONDRIAL-RELATED"/>
    <property type="match status" value="1"/>
</dbReference>
<feature type="non-terminal residue" evidence="10">
    <location>
        <position position="132"/>
    </location>
</feature>
<dbReference type="Gene3D" id="3.50.50.100">
    <property type="match status" value="1"/>
</dbReference>
<protein>
    <recommendedName>
        <fullName evidence="2">NADH:ubiquinone reductase (non-electrogenic)</fullName>
        <ecNumber evidence="2">1.6.5.9</ecNumber>
    </recommendedName>
</protein>
<dbReference type="InterPro" id="IPR023753">
    <property type="entry name" value="FAD/NAD-binding_dom"/>
</dbReference>
<evidence type="ECO:0000256" key="2">
    <source>
        <dbReference type="ARBA" id="ARBA00012637"/>
    </source>
</evidence>
<sequence>MRYITWHKSRNVSVIEAEATDVDPTNKMVTFTDDSEIKGATSSTSIKYDYLVYAVSAEVQTFNIPRVKEHAVFMKELQDAEQMQHGDEIGAAELRNTHTKHQPQPVYKPCMVTRCESQAARKSKCEFVGVIE</sequence>
<evidence type="ECO:0000259" key="9">
    <source>
        <dbReference type="Pfam" id="PF07992"/>
    </source>
</evidence>
<keyword evidence="11" id="KW-1185">Reference proteome</keyword>
<comment type="catalytic activity">
    <reaction evidence="7">
        <text>a quinone + NADH + H(+) = a quinol + NAD(+)</text>
        <dbReference type="Rhea" id="RHEA:46160"/>
        <dbReference type="ChEBI" id="CHEBI:15378"/>
        <dbReference type="ChEBI" id="CHEBI:24646"/>
        <dbReference type="ChEBI" id="CHEBI:57540"/>
        <dbReference type="ChEBI" id="CHEBI:57945"/>
        <dbReference type="ChEBI" id="CHEBI:132124"/>
        <dbReference type="EC" id="1.6.5.9"/>
    </reaction>
</comment>
<evidence type="ECO:0000256" key="4">
    <source>
        <dbReference type="ARBA" id="ARBA00022827"/>
    </source>
</evidence>
<dbReference type="Proteomes" id="UP001140091">
    <property type="component" value="Unassembled WGS sequence"/>
</dbReference>
<evidence type="ECO:0000256" key="7">
    <source>
        <dbReference type="ARBA" id="ARBA00047599"/>
    </source>
</evidence>
<accession>A0A9W8JMP3</accession>
<evidence type="ECO:0000256" key="5">
    <source>
        <dbReference type="ARBA" id="ARBA00023002"/>
    </source>
</evidence>
<dbReference type="Pfam" id="PF07992">
    <property type="entry name" value="Pyr_redox_2"/>
    <property type="match status" value="1"/>
</dbReference>
<dbReference type="InterPro" id="IPR045024">
    <property type="entry name" value="NDH-2"/>
</dbReference>
<keyword evidence="6" id="KW-0520">NAD</keyword>
<evidence type="ECO:0000256" key="6">
    <source>
        <dbReference type="ARBA" id="ARBA00023027"/>
    </source>
</evidence>
<evidence type="ECO:0000313" key="11">
    <source>
        <dbReference type="Proteomes" id="UP001140091"/>
    </source>
</evidence>
<comment type="catalytic activity">
    <reaction evidence="8">
        <text>a ubiquinone + NADH + H(+) = a ubiquinol + NAD(+)</text>
        <dbReference type="Rhea" id="RHEA:23152"/>
        <dbReference type="Rhea" id="RHEA-COMP:9565"/>
        <dbReference type="Rhea" id="RHEA-COMP:9566"/>
        <dbReference type="ChEBI" id="CHEBI:15378"/>
        <dbReference type="ChEBI" id="CHEBI:16389"/>
        <dbReference type="ChEBI" id="CHEBI:17976"/>
        <dbReference type="ChEBI" id="CHEBI:57540"/>
        <dbReference type="ChEBI" id="CHEBI:57945"/>
    </reaction>
</comment>